<keyword evidence="3" id="KW-1185">Reference proteome</keyword>
<evidence type="ECO:0000313" key="2">
    <source>
        <dbReference type="EMBL" id="MWA05018.1"/>
    </source>
</evidence>
<name>A0A6I4MFL6_9ACTN</name>
<feature type="region of interest" description="Disordered" evidence="1">
    <location>
        <begin position="46"/>
        <end position="98"/>
    </location>
</feature>
<dbReference type="RefSeq" id="WP_151597521.1">
    <property type="nucleotide sequence ID" value="NZ_WBMS02000033.1"/>
</dbReference>
<dbReference type="EMBL" id="WBMS02000033">
    <property type="protein sequence ID" value="MWA05018.1"/>
    <property type="molecule type" value="Genomic_DNA"/>
</dbReference>
<protein>
    <submittedName>
        <fullName evidence="2">Uncharacterized protein</fullName>
    </submittedName>
</protein>
<feature type="compositionally biased region" description="Low complexity" evidence="1">
    <location>
        <begin position="52"/>
        <end position="64"/>
    </location>
</feature>
<evidence type="ECO:0000313" key="3">
    <source>
        <dbReference type="Proteomes" id="UP000462055"/>
    </source>
</evidence>
<proteinExistence type="predicted"/>
<dbReference type="AlphaFoldDB" id="A0A6I4MFL6"/>
<gene>
    <name evidence="2" type="ORF">F8568_032580</name>
</gene>
<accession>A0A6I4MFL6</accession>
<comment type="caution">
    <text evidence="2">The sequence shown here is derived from an EMBL/GenBank/DDBJ whole genome shotgun (WGS) entry which is preliminary data.</text>
</comment>
<sequence length="98" mass="10614">MGDQMLRLGARIAEIEALYGCALDERDGRAARRLLAELARAGARLAEEADRAAGPARRPAGTRPGRARLRRRIAGTQRTADRIISKASRRPGRPAQSA</sequence>
<reference evidence="2" key="1">
    <citation type="submission" date="2019-12" db="EMBL/GenBank/DDBJ databases">
        <title>Actinomadura physcomitrii sp. nov., a novel actinomycete isolated from moss [Physcomitrium sphaericum (Ludw) Fuernr].</title>
        <authorList>
            <person name="Zhuang X."/>
        </authorList>
    </citation>
    <scope>NUCLEOTIDE SEQUENCE [LARGE SCALE GENOMIC DNA]</scope>
    <source>
        <strain evidence="2">LD22</strain>
    </source>
</reference>
<organism evidence="2 3">
    <name type="scientific">Actinomadura physcomitrii</name>
    <dbReference type="NCBI Taxonomy" id="2650748"/>
    <lineage>
        <taxon>Bacteria</taxon>
        <taxon>Bacillati</taxon>
        <taxon>Actinomycetota</taxon>
        <taxon>Actinomycetes</taxon>
        <taxon>Streptosporangiales</taxon>
        <taxon>Thermomonosporaceae</taxon>
        <taxon>Actinomadura</taxon>
    </lineage>
</organism>
<dbReference type="Proteomes" id="UP000462055">
    <property type="component" value="Unassembled WGS sequence"/>
</dbReference>
<evidence type="ECO:0000256" key="1">
    <source>
        <dbReference type="SAM" id="MobiDB-lite"/>
    </source>
</evidence>